<dbReference type="STRING" id="335541.Swol_1634"/>
<evidence type="ECO:0000313" key="7">
    <source>
        <dbReference type="EMBL" id="ABI68933.1"/>
    </source>
</evidence>
<keyword evidence="6" id="KW-1003">Cell membrane</keyword>
<dbReference type="InterPro" id="IPR001182">
    <property type="entry name" value="FtsW/RodA"/>
</dbReference>
<dbReference type="KEGG" id="swo:Swol_1634"/>
<dbReference type="GO" id="GO:0015648">
    <property type="term" value="F:lipid-linked peptidoglycan transporter activity"/>
    <property type="evidence" value="ECO:0007669"/>
    <property type="project" value="TreeGrafter"/>
</dbReference>
<feature type="transmembrane region" description="Helical" evidence="6">
    <location>
        <begin position="311"/>
        <end position="329"/>
    </location>
</feature>
<dbReference type="NCBIfam" id="TIGR02210">
    <property type="entry name" value="rodA_shape"/>
    <property type="match status" value="1"/>
</dbReference>
<keyword evidence="4 6" id="KW-1133">Transmembrane helix</keyword>
<dbReference type="Proteomes" id="UP000001968">
    <property type="component" value="Chromosome"/>
</dbReference>
<comment type="catalytic activity">
    <reaction evidence="6">
        <text>[GlcNAc-(1-&gt;4)-Mur2Ac(oyl-L-Ala-gamma-D-Glu-L-Lys-D-Ala-D-Ala)](n)-di-trans,octa-cis-undecaprenyl diphosphate + beta-D-GlcNAc-(1-&gt;4)-Mur2Ac(oyl-L-Ala-gamma-D-Glu-L-Lys-D-Ala-D-Ala)-di-trans,octa-cis-undecaprenyl diphosphate = [GlcNAc-(1-&gt;4)-Mur2Ac(oyl-L-Ala-gamma-D-Glu-L-Lys-D-Ala-D-Ala)](n+1)-di-trans,octa-cis-undecaprenyl diphosphate + di-trans,octa-cis-undecaprenyl diphosphate + H(+)</text>
        <dbReference type="Rhea" id="RHEA:23708"/>
        <dbReference type="Rhea" id="RHEA-COMP:9602"/>
        <dbReference type="Rhea" id="RHEA-COMP:9603"/>
        <dbReference type="ChEBI" id="CHEBI:15378"/>
        <dbReference type="ChEBI" id="CHEBI:58405"/>
        <dbReference type="ChEBI" id="CHEBI:60033"/>
        <dbReference type="ChEBI" id="CHEBI:78435"/>
        <dbReference type="EC" id="2.4.99.28"/>
    </reaction>
</comment>
<sequence length="378" mass="41721">MNAKRLRFIDKAFIFALFSLLIFGLVILRSASIGISSDPFFYLKKQVFIIFLGLALAILIVRYDYTQFRRFSPILYGISILLLLTVLIWGTEIRGTTGWIGLGSLPMVQPAEFTKVLLILAFAEFLNRRKGELDTLSDMLPCFLFMGIPFLLIIFQPDLGTALVYIAITLVMMFAAGANSKVLIQVIAVAVFLIALCLYLHFQFGMWLPLEDYQLKRLTIFLDPYNDGQGGRGMGWNTIQSLVAIGSGGLTGKGLFQGTQVQLNFLPEHHTDFIYAVIGEELGFLGAAFVIICYGVLLIRAIIIASNSKELFGSLLVLGITAMWLFHVFESIGMSIGLMPITGIPLPFLSYGGSSMLANLIAVGLILSVNVRGKKIVF</sequence>
<gene>
    <name evidence="6" type="primary">rodA</name>
    <name evidence="7" type="ordered locus">Swol_1634</name>
</gene>
<accession>Q0AWH1</accession>
<dbReference type="EC" id="2.4.99.28" evidence="6"/>
<comment type="function">
    <text evidence="6">Peptidoglycan polymerase that is essential for cell wall elongation.</text>
</comment>
<comment type="subcellular location">
    <subcellularLocation>
        <location evidence="6">Cell membrane</location>
        <topology evidence="6">Multi-pass membrane protein</topology>
    </subcellularLocation>
    <subcellularLocation>
        <location evidence="1">Membrane</location>
        <topology evidence="1">Multi-pass membrane protein</topology>
    </subcellularLocation>
</comment>
<evidence type="ECO:0000256" key="4">
    <source>
        <dbReference type="ARBA" id="ARBA00022989"/>
    </source>
</evidence>
<dbReference type="PANTHER" id="PTHR30474">
    <property type="entry name" value="CELL CYCLE PROTEIN"/>
    <property type="match status" value="1"/>
</dbReference>
<proteinExistence type="inferred from homology"/>
<name>Q0AWH1_SYNWW</name>
<keyword evidence="8" id="KW-1185">Reference proteome</keyword>
<dbReference type="GO" id="GO:0008955">
    <property type="term" value="F:peptidoglycan glycosyltransferase activity"/>
    <property type="evidence" value="ECO:0007669"/>
    <property type="project" value="UniProtKB-UniRule"/>
</dbReference>
<evidence type="ECO:0000256" key="5">
    <source>
        <dbReference type="ARBA" id="ARBA00023136"/>
    </source>
</evidence>
<keyword evidence="6" id="KW-0328">Glycosyltransferase</keyword>
<organism evidence="7 8">
    <name type="scientific">Syntrophomonas wolfei subsp. wolfei (strain DSM 2245B / Goettingen)</name>
    <dbReference type="NCBI Taxonomy" id="335541"/>
    <lineage>
        <taxon>Bacteria</taxon>
        <taxon>Bacillati</taxon>
        <taxon>Bacillota</taxon>
        <taxon>Clostridia</taxon>
        <taxon>Eubacteriales</taxon>
        <taxon>Syntrophomonadaceae</taxon>
        <taxon>Syntrophomonas</taxon>
    </lineage>
</organism>
<keyword evidence="5 6" id="KW-0472">Membrane</keyword>
<keyword evidence="6" id="KW-0961">Cell wall biogenesis/degradation</keyword>
<comment type="pathway">
    <text evidence="6">Cell wall biogenesis; peptidoglycan biosynthesis.</text>
</comment>
<dbReference type="UniPathway" id="UPA00219"/>
<feature type="transmembrane region" description="Helical" evidence="6">
    <location>
        <begin position="41"/>
        <end position="61"/>
    </location>
</feature>
<evidence type="ECO:0000256" key="1">
    <source>
        <dbReference type="ARBA" id="ARBA00004141"/>
    </source>
</evidence>
<evidence type="ECO:0000256" key="6">
    <source>
        <dbReference type="HAMAP-Rule" id="MF_02079"/>
    </source>
</evidence>
<dbReference type="GO" id="GO:0032153">
    <property type="term" value="C:cell division site"/>
    <property type="evidence" value="ECO:0007669"/>
    <property type="project" value="TreeGrafter"/>
</dbReference>
<feature type="transmembrane region" description="Helical" evidence="6">
    <location>
        <begin position="12"/>
        <end position="35"/>
    </location>
</feature>
<dbReference type="EMBL" id="CP000448">
    <property type="protein sequence ID" value="ABI68933.1"/>
    <property type="molecule type" value="Genomic_DNA"/>
</dbReference>
<dbReference type="RefSeq" id="WP_011641031.1">
    <property type="nucleotide sequence ID" value="NC_008346.1"/>
</dbReference>
<dbReference type="GO" id="GO:0051301">
    <property type="term" value="P:cell division"/>
    <property type="evidence" value="ECO:0007669"/>
    <property type="project" value="InterPro"/>
</dbReference>
<evidence type="ECO:0000256" key="2">
    <source>
        <dbReference type="ARBA" id="ARBA00022692"/>
    </source>
</evidence>
<reference evidence="8" key="1">
    <citation type="journal article" date="2010" name="Environ. Microbiol.">
        <title>The genome of Syntrophomonas wolfei: new insights into syntrophic metabolism and biohydrogen production.</title>
        <authorList>
            <person name="Sieber J.R."/>
            <person name="Sims D.R."/>
            <person name="Han C."/>
            <person name="Kim E."/>
            <person name="Lykidis A."/>
            <person name="Lapidus A.L."/>
            <person name="McDonnald E."/>
            <person name="Rohlin L."/>
            <person name="Culley D.E."/>
            <person name="Gunsalus R."/>
            <person name="McInerney M.J."/>
        </authorList>
    </citation>
    <scope>NUCLEOTIDE SEQUENCE [LARGE SCALE GENOMIC DNA]</scope>
    <source>
        <strain evidence="8">DSM 2245B / Goettingen</strain>
    </source>
</reference>
<dbReference type="HAMAP" id="MF_02079">
    <property type="entry name" value="PGT_RodA"/>
    <property type="match status" value="1"/>
</dbReference>
<dbReference type="HOGENOM" id="CLU_029243_2_0_9"/>
<dbReference type="Pfam" id="PF01098">
    <property type="entry name" value="FTSW_RODA_SPOVE"/>
    <property type="match status" value="1"/>
</dbReference>
<keyword evidence="3 6" id="KW-0133">Cell shape</keyword>
<feature type="transmembrane region" description="Helical" evidence="6">
    <location>
        <begin position="186"/>
        <end position="208"/>
    </location>
</feature>
<keyword evidence="6" id="KW-0573">Peptidoglycan synthesis</keyword>
<dbReference type="GO" id="GO:0009252">
    <property type="term" value="P:peptidoglycan biosynthetic process"/>
    <property type="evidence" value="ECO:0007669"/>
    <property type="project" value="UniProtKB-UniRule"/>
</dbReference>
<dbReference type="InterPro" id="IPR011923">
    <property type="entry name" value="RodA/MrdB"/>
</dbReference>
<dbReference type="GO" id="GO:0008360">
    <property type="term" value="P:regulation of cell shape"/>
    <property type="evidence" value="ECO:0007669"/>
    <property type="project" value="UniProtKB-KW"/>
</dbReference>
<feature type="transmembrane region" description="Helical" evidence="6">
    <location>
        <begin position="73"/>
        <end position="90"/>
    </location>
</feature>
<comment type="similarity">
    <text evidence="6">Belongs to the SEDS family. MrdB/RodA subfamily.</text>
</comment>
<keyword evidence="2 6" id="KW-0812">Transmembrane</keyword>
<protein>
    <recommendedName>
        <fullName evidence="6">Peptidoglycan glycosyltransferase RodA</fullName>
        <shortName evidence="6">PGT</shortName>
        <ecNumber evidence="6">2.4.99.28</ecNumber>
    </recommendedName>
    <alternativeName>
        <fullName evidence="6">Cell elongation protein RodA</fullName>
    </alternativeName>
    <alternativeName>
        <fullName evidence="6">Cell wall polymerase</fullName>
    </alternativeName>
    <alternativeName>
        <fullName evidence="6">Peptidoglycan polymerase</fullName>
        <shortName evidence="6">PG polymerase</shortName>
    </alternativeName>
</protein>
<feature type="transmembrane region" description="Helical" evidence="6">
    <location>
        <begin position="349"/>
        <end position="371"/>
    </location>
</feature>
<evidence type="ECO:0000313" key="8">
    <source>
        <dbReference type="Proteomes" id="UP000001968"/>
    </source>
</evidence>
<evidence type="ECO:0000256" key="3">
    <source>
        <dbReference type="ARBA" id="ARBA00022960"/>
    </source>
</evidence>
<keyword evidence="6" id="KW-0808">Transferase</keyword>
<dbReference type="AlphaFoldDB" id="Q0AWH1"/>
<dbReference type="GO" id="GO:0071555">
    <property type="term" value="P:cell wall organization"/>
    <property type="evidence" value="ECO:0007669"/>
    <property type="project" value="UniProtKB-KW"/>
</dbReference>
<dbReference type="GO" id="GO:0005886">
    <property type="term" value="C:plasma membrane"/>
    <property type="evidence" value="ECO:0007669"/>
    <property type="project" value="UniProtKB-SubCell"/>
</dbReference>
<feature type="transmembrane region" description="Helical" evidence="6">
    <location>
        <begin position="162"/>
        <end position="179"/>
    </location>
</feature>
<feature type="transmembrane region" description="Helical" evidence="6">
    <location>
        <begin position="273"/>
        <end position="299"/>
    </location>
</feature>
<dbReference type="eggNOG" id="COG0772">
    <property type="taxonomic scope" value="Bacteria"/>
</dbReference>
<dbReference type="OrthoDB" id="9812661at2"/>